<reference evidence="2" key="1">
    <citation type="submission" date="2017-09" db="EMBL/GenBank/DDBJ databases">
        <title>Depth-based differentiation of microbial function through sediment-hosted aquifers and enrichment of novel symbionts in the deep terrestrial subsurface.</title>
        <authorList>
            <person name="Probst A.J."/>
            <person name="Ladd B."/>
            <person name="Jarett J.K."/>
            <person name="Geller-Mcgrath D.E."/>
            <person name="Sieber C.M.K."/>
            <person name="Emerson J.B."/>
            <person name="Anantharaman K."/>
            <person name="Thomas B.C."/>
            <person name="Malmstrom R."/>
            <person name="Stieglmeier M."/>
            <person name="Klingl A."/>
            <person name="Woyke T."/>
            <person name="Ryan C.M."/>
            <person name="Banfield J.F."/>
        </authorList>
    </citation>
    <scope>NUCLEOTIDE SEQUENCE [LARGE SCALE GENOMIC DNA]</scope>
</reference>
<dbReference type="PANTHER" id="PTHR21621">
    <property type="entry name" value="RIBOSOMAL PROTEIN S6 MODIFICATION PROTEIN"/>
    <property type="match status" value="1"/>
</dbReference>
<name>A0A2M7WRD7_9BACT</name>
<evidence type="ECO:0000313" key="1">
    <source>
        <dbReference type="EMBL" id="PJA32572.1"/>
    </source>
</evidence>
<dbReference type="EMBL" id="PFXF01000028">
    <property type="protein sequence ID" value="PJA32572.1"/>
    <property type="molecule type" value="Genomic_DNA"/>
</dbReference>
<organism evidence="1 2">
    <name type="scientific">Candidatus Zambryskibacteria bacterium CG_4_9_14_3_um_filter_42_15</name>
    <dbReference type="NCBI Taxonomy" id="1975112"/>
    <lineage>
        <taxon>Bacteria</taxon>
        <taxon>Candidatus Zambryskiibacteriota</taxon>
    </lineage>
</organism>
<evidence type="ECO:0008006" key="3">
    <source>
        <dbReference type="Google" id="ProtNLM"/>
    </source>
</evidence>
<accession>A0A2M7WRD7</accession>
<proteinExistence type="predicted"/>
<protein>
    <recommendedName>
        <fullName evidence="3">ATP-grasp domain-containing protein</fullName>
    </recommendedName>
</protein>
<dbReference type="AlphaFoldDB" id="A0A2M7WRD7"/>
<dbReference type="GO" id="GO:0018169">
    <property type="term" value="F:ribosomal S6-glutamic acid ligase activity"/>
    <property type="evidence" value="ECO:0007669"/>
    <property type="project" value="TreeGrafter"/>
</dbReference>
<sequence>MRKSILIVTHRRGFETDPVVDMLRARDIRVFRFNCDADEDVSYTSFAISDKEKVEFVCDGRHIQSKDLSMGWCQQMPPYIDQASNERESLQRKNLLALQFAAFDHLPIPWLNKPCHVVYASNKVNQLITAKAVGFSVPRTLVSNDPQAVRDFVQDRVVVAKNLATPWIVSHEQTRAAYTKIIQSEWLNDDSAISFAPIIYQEYCERKRDYRVVVVADKFFSASCVSAPHQREDVRKGCATGDSYIACDFDADLLSKLQTLMRLFSLDYCAADFMEDEHGKIFFLEVNTCGAWWWLDHLYDNAICRAIADAL</sequence>
<dbReference type="Gene3D" id="3.30.470.20">
    <property type="entry name" value="ATP-grasp fold, B domain"/>
    <property type="match status" value="1"/>
</dbReference>
<gene>
    <name evidence="1" type="ORF">CO185_02525</name>
</gene>
<evidence type="ECO:0000313" key="2">
    <source>
        <dbReference type="Proteomes" id="UP000230758"/>
    </source>
</evidence>
<dbReference type="Proteomes" id="UP000230758">
    <property type="component" value="Unassembled WGS sequence"/>
</dbReference>
<dbReference type="PANTHER" id="PTHR21621:SF7">
    <property type="entry name" value="RIBOSOMAL PROTEIN BS6--L-GLUTAMATE LIGASE"/>
    <property type="match status" value="1"/>
</dbReference>
<dbReference type="SUPFAM" id="SSF56059">
    <property type="entry name" value="Glutathione synthetase ATP-binding domain-like"/>
    <property type="match status" value="1"/>
</dbReference>
<dbReference type="GO" id="GO:0005737">
    <property type="term" value="C:cytoplasm"/>
    <property type="evidence" value="ECO:0007669"/>
    <property type="project" value="TreeGrafter"/>
</dbReference>
<comment type="caution">
    <text evidence="1">The sequence shown here is derived from an EMBL/GenBank/DDBJ whole genome shotgun (WGS) entry which is preliminary data.</text>
</comment>
<dbReference type="GO" id="GO:0009432">
    <property type="term" value="P:SOS response"/>
    <property type="evidence" value="ECO:0007669"/>
    <property type="project" value="TreeGrafter"/>
</dbReference>